<evidence type="ECO:0000256" key="10">
    <source>
        <dbReference type="RuleBase" id="RU003311"/>
    </source>
</evidence>
<evidence type="ECO:0000256" key="5">
    <source>
        <dbReference type="ARBA" id="ARBA00022581"/>
    </source>
</evidence>
<dbReference type="InterPro" id="IPR001831">
    <property type="entry name" value="IV_Tat"/>
</dbReference>
<reference evidence="12 13" key="1">
    <citation type="journal article" date="2012" name="J. Virol.">
        <title>Distinct evolutionary pressures underlie diversity in simian immunodeficiency virus and human immunodeficiency virus lineages.</title>
        <authorList>
            <person name="Fischer W."/>
            <person name="Apetrei C."/>
            <person name="Santiago M.L."/>
            <person name="Li Y."/>
            <person name="Gautam R."/>
            <person name="Pandrea I."/>
            <person name="Shaw G.M."/>
            <person name="Hahn B.H."/>
            <person name="Letvin N.L."/>
            <person name="Nabel G.J."/>
            <person name="Korber B.T."/>
        </authorList>
    </citation>
    <scope>NUCLEOTIDE SEQUENCE [LARGE SCALE GENOMIC DNA]</scope>
    <source>
        <strain evidence="12">CFU212</strain>
    </source>
</reference>
<evidence type="ECO:0000256" key="4">
    <source>
        <dbReference type="ARBA" id="ARBA00022562"/>
    </source>
</evidence>
<organismHost>
    <name type="scientific">Cercopithecidae</name>
    <name type="common">Old World monkeys</name>
    <dbReference type="NCBI Taxonomy" id="9527"/>
</organismHost>
<dbReference type="EMBL" id="JX860407">
    <property type="protein sequence ID" value="AFV26104.1"/>
    <property type="molecule type" value="Genomic_DNA"/>
</dbReference>
<dbReference type="GO" id="GO:0001070">
    <property type="term" value="F:RNA-binding transcription regulator activity"/>
    <property type="evidence" value="ECO:0007669"/>
    <property type="project" value="InterPro"/>
</dbReference>
<dbReference type="GO" id="GO:0003723">
    <property type="term" value="F:RNA binding"/>
    <property type="evidence" value="ECO:0007669"/>
    <property type="project" value="UniProtKB-KW"/>
</dbReference>
<keyword evidence="8 10" id="KW-0010">Activator</keyword>
<evidence type="ECO:0000256" key="3">
    <source>
        <dbReference type="ARBA" id="ARBA00022376"/>
    </source>
</evidence>
<comment type="subcellular location">
    <subcellularLocation>
        <location evidence="1 10">Host nucleus</location>
        <location evidence="1 10">Host nucleolus</location>
    </subcellularLocation>
</comment>
<dbReference type="Pfam" id="PF00539">
    <property type="entry name" value="Tat"/>
    <property type="match status" value="1"/>
</dbReference>
<organismHost>
    <name type="scientific">Pan troglodytes</name>
    <name type="common">Chimpanzee</name>
    <dbReference type="NCBI Taxonomy" id="9598"/>
</organismHost>
<evidence type="ECO:0000256" key="11">
    <source>
        <dbReference type="SAM" id="MobiDB-lite"/>
    </source>
</evidence>
<evidence type="ECO:0000313" key="12">
    <source>
        <dbReference type="EMBL" id="AFV26104.1"/>
    </source>
</evidence>
<proteinExistence type="inferred from homology"/>
<keyword evidence="9 10" id="KW-0804">Transcription</keyword>
<evidence type="ECO:0000256" key="6">
    <source>
        <dbReference type="ARBA" id="ARBA00022884"/>
    </source>
</evidence>
<evidence type="ECO:0000256" key="1">
    <source>
        <dbReference type="ARBA" id="ARBA00004307"/>
    </source>
</evidence>
<evidence type="ECO:0000256" key="2">
    <source>
        <dbReference type="ARBA" id="ARBA00009398"/>
    </source>
</evidence>
<evidence type="ECO:0000256" key="9">
    <source>
        <dbReference type="ARBA" id="ARBA00023163"/>
    </source>
</evidence>
<name>K4MWL0_SIV</name>
<keyword evidence="6 10" id="KW-0694">RNA-binding</keyword>
<dbReference type="Proteomes" id="UP000259966">
    <property type="component" value="Segment"/>
</dbReference>
<dbReference type="GO" id="GO:0044196">
    <property type="term" value="C:host cell nucleolus"/>
    <property type="evidence" value="ECO:0007669"/>
    <property type="project" value="UniProtKB-SubCell"/>
</dbReference>
<keyword evidence="5" id="KW-0945">Host-virus interaction</keyword>
<evidence type="ECO:0000313" key="13">
    <source>
        <dbReference type="Proteomes" id="UP000259966"/>
    </source>
</evidence>
<feature type="compositionally biased region" description="Basic and acidic residues" evidence="11">
    <location>
        <begin position="1"/>
        <end position="10"/>
    </location>
</feature>
<dbReference type="InterPro" id="IPR036963">
    <property type="entry name" value="Tat_dom_sf"/>
</dbReference>
<evidence type="ECO:0000256" key="7">
    <source>
        <dbReference type="ARBA" id="ARBA00023015"/>
    </source>
</evidence>
<dbReference type="Gene3D" id="4.10.20.10">
    <property type="entry name" value="Tat domain"/>
    <property type="match status" value="1"/>
</dbReference>
<protein>
    <recommendedName>
        <fullName evidence="3 10">Protein Tat</fullName>
    </recommendedName>
</protein>
<accession>K4MWL0</accession>
<keyword evidence="4 10" id="KW-1048">Host nucleus</keyword>
<dbReference type="PRINTS" id="PR00055">
    <property type="entry name" value="HIVTATDOMAIN"/>
</dbReference>
<feature type="compositionally biased region" description="Low complexity" evidence="11">
    <location>
        <begin position="11"/>
        <end position="24"/>
    </location>
</feature>
<sequence>METRSREPESSLRYSSERSSSTSEVDVPTQESVTQEEEILWQLYRPLEMCCNSCYCKRCCYHCQLCFLRKGLGVCYDRPRRRTPKKVKTNTLFTSDKSISTRTRNSQPEKE</sequence>
<feature type="region of interest" description="Disordered" evidence="11">
    <location>
        <begin position="1"/>
        <end position="34"/>
    </location>
</feature>
<organism evidence="12 13">
    <name type="scientific">Simian immunodeficiency virus</name>
    <name type="common">SIV</name>
    <dbReference type="NCBI Taxonomy" id="11723"/>
    <lineage>
        <taxon>Viruses</taxon>
        <taxon>Riboviria</taxon>
        <taxon>Pararnavirae</taxon>
        <taxon>Artverviricota</taxon>
        <taxon>Revtraviricetes</taxon>
        <taxon>Ortervirales</taxon>
        <taxon>Retroviridae</taxon>
        <taxon>Orthoretrovirinae</taxon>
        <taxon>Lentivirus</taxon>
        <taxon>Lentivirus simimdef</taxon>
    </lineage>
</organism>
<keyword evidence="7 10" id="KW-0805">Transcription regulation</keyword>
<dbReference type="GO" id="GO:0050434">
    <property type="term" value="P:positive regulation of viral transcription"/>
    <property type="evidence" value="ECO:0007669"/>
    <property type="project" value="InterPro"/>
</dbReference>
<evidence type="ECO:0000256" key="8">
    <source>
        <dbReference type="ARBA" id="ARBA00023159"/>
    </source>
</evidence>
<comment type="similarity">
    <text evidence="2 10">Belongs to the lentiviruses Tat family.</text>
</comment>